<evidence type="ECO:0000313" key="1">
    <source>
        <dbReference type="EMBL" id="EDM22891.1"/>
    </source>
</evidence>
<comment type="caution">
    <text evidence="1">The sequence shown here is derived from an EMBL/GenBank/DDBJ whole genome shotgun (WGS) entry which is preliminary data.</text>
</comment>
<gene>
    <name evidence="1" type="ORF">CMTB2_04022</name>
</gene>
<dbReference type="AlphaFoldDB" id="A0AAI9AFX6"/>
<protein>
    <submittedName>
        <fullName evidence="1">Uncharacterized protein</fullName>
    </submittedName>
</protein>
<dbReference type="EMBL" id="ABCJ01000018">
    <property type="protein sequence ID" value="EDM22891.1"/>
    <property type="molecule type" value="Genomic_DNA"/>
</dbReference>
<accession>A0AAI9AFX6</accession>
<organism evidence="1 2">
    <name type="scientific">Caminibacter mediatlanticus TB-2</name>
    <dbReference type="NCBI Taxonomy" id="391592"/>
    <lineage>
        <taxon>Bacteria</taxon>
        <taxon>Pseudomonadati</taxon>
        <taxon>Campylobacterota</taxon>
        <taxon>Epsilonproteobacteria</taxon>
        <taxon>Nautiliales</taxon>
        <taxon>Nautiliaceae</taxon>
        <taxon>Caminibacter</taxon>
    </lineage>
</organism>
<sequence length="20" mass="2668">MATYEYMREYCFWFKIKKET</sequence>
<proteinExistence type="predicted"/>
<name>A0AAI9AFX6_9BACT</name>
<evidence type="ECO:0000313" key="2">
    <source>
        <dbReference type="Proteomes" id="UP000003288"/>
    </source>
</evidence>
<reference evidence="1 2" key="1">
    <citation type="journal article" date="2011" name="Stand. Genomic Sci.">
        <title>Draft genome sequence of Caminibacter mediatlanticus strain TB-2, an epsilonproteobacterium isolated from a deep-sea hydrothermal vent.</title>
        <authorList>
            <person name="Giovannelli D."/>
            <person name="Ferriera S."/>
            <person name="Johnson J."/>
            <person name="Kravitz S."/>
            <person name="Perez-Rodriguez I."/>
            <person name="Ricci J."/>
            <person name="O'Brien C."/>
            <person name="Voordeckers J.W."/>
            <person name="Bini E."/>
            <person name="Vetriani C."/>
        </authorList>
    </citation>
    <scope>NUCLEOTIDE SEQUENCE [LARGE SCALE GENOMIC DNA]</scope>
    <source>
        <strain evidence="1 2">TB-2</strain>
    </source>
</reference>
<dbReference type="Proteomes" id="UP000003288">
    <property type="component" value="Unassembled WGS sequence"/>
</dbReference>